<accession>A0A3R9PG40</accession>
<sequence>MVPHGLARFFLLLLGNGYLGSLCALDAAEYQHQYQTYGLVAQDDWWVLENLTLQVGLRMDYQRPYPQYLGEGSRRGRGFWLLGVLGEKIFAPHFSVVLNVENFLDVRQTRFEPVVLGPPTAPTFRPLYAPLDGIVGNVALKITL</sequence>
<comment type="caution">
    <text evidence="1">The sequence shown here is derived from an EMBL/GenBank/DDBJ whole genome shotgun (WGS) entry which is preliminary data.</text>
</comment>
<reference evidence="1 2" key="1">
    <citation type="submission" date="2018-12" db="EMBL/GenBank/DDBJ databases">
        <authorList>
            <person name="Feng G."/>
            <person name="Zhu H."/>
        </authorList>
    </citation>
    <scope>NUCLEOTIDE SEQUENCE [LARGE SCALE GENOMIC DNA]</scope>
    <source>
        <strain evidence="1 2">9PBR-2</strain>
    </source>
</reference>
<evidence type="ECO:0000313" key="1">
    <source>
        <dbReference type="EMBL" id="RSK37285.1"/>
    </source>
</evidence>
<gene>
    <name evidence="1" type="ORF">EI290_01115</name>
</gene>
<dbReference type="SUPFAM" id="SSF56935">
    <property type="entry name" value="Porins"/>
    <property type="match status" value="1"/>
</dbReference>
<organism evidence="1 2">
    <name type="scientific">Hymenobacter metallilatus</name>
    <dbReference type="NCBI Taxonomy" id="2493666"/>
    <lineage>
        <taxon>Bacteria</taxon>
        <taxon>Pseudomonadati</taxon>
        <taxon>Bacteroidota</taxon>
        <taxon>Cytophagia</taxon>
        <taxon>Cytophagales</taxon>
        <taxon>Hymenobacteraceae</taxon>
        <taxon>Hymenobacter</taxon>
    </lineage>
</organism>
<evidence type="ECO:0000313" key="2">
    <source>
        <dbReference type="Proteomes" id="UP000280066"/>
    </source>
</evidence>
<dbReference type="Proteomes" id="UP000280066">
    <property type="component" value="Unassembled WGS sequence"/>
</dbReference>
<name>A0A3R9PG40_9BACT</name>
<dbReference type="AlphaFoldDB" id="A0A3R9PG40"/>
<keyword evidence="2" id="KW-1185">Reference proteome</keyword>
<dbReference type="EMBL" id="RWIS01000001">
    <property type="protein sequence ID" value="RSK37285.1"/>
    <property type="molecule type" value="Genomic_DNA"/>
</dbReference>
<keyword evidence="1" id="KW-0675">Receptor</keyword>
<proteinExistence type="predicted"/>
<dbReference type="OrthoDB" id="1109239at2"/>
<dbReference type="RefSeq" id="WP_125425780.1">
    <property type="nucleotide sequence ID" value="NZ_RWIS01000001.1"/>
</dbReference>
<protein>
    <submittedName>
        <fullName evidence="1">TonB-dependent receptor</fullName>
    </submittedName>
</protein>